<evidence type="ECO:0000313" key="2">
    <source>
        <dbReference type="EMBL" id="PIW16522.1"/>
    </source>
</evidence>
<comment type="caution">
    <text evidence="2">The sequence shown here is derived from an EMBL/GenBank/DDBJ whole genome shotgun (WGS) entry which is preliminary data.</text>
</comment>
<feature type="chain" id="PRO_5014617537" description="LPP20 lipoprotein" evidence="1">
    <location>
        <begin position="30"/>
        <end position="324"/>
    </location>
</feature>
<proteinExistence type="predicted"/>
<keyword evidence="1" id="KW-0732">Signal</keyword>
<organism evidence="2 3">
    <name type="scientific">bacterium (Candidatus Blackallbacteria) CG17_big_fil_post_rev_8_21_14_2_50_48_46</name>
    <dbReference type="NCBI Taxonomy" id="2014261"/>
    <lineage>
        <taxon>Bacteria</taxon>
        <taxon>Candidatus Blackallbacteria</taxon>
    </lineage>
</organism>
<dbReference type="Proteomes" id="UP000231019">
    <property type="component" value="Unassembled WGS sequence"/>
</dbReference>
<evidence type="ECO:0000313" key="3">
    <source>
        <dbReference type="Proteomes" id="UP000231019"/>
    </source>
</evidence>
<accession>A0A2M7G3R9</accession>
<sequence>MKKSLQILLSTALLVSAASLSILPQATQAQSVNVMQTMGSGSIDWTQKMITVTGSGAPPENGSSAQKRLMAKRAATADAYRQLAEIVNGVQVDSETIVKNYVTESDTVRLKVSALIKAAPVGKERYLSDGSVEVDLSMPMFGSQGLAPAIDLEKTLRRQQERYKQSWLGVTDSPLAWIPGQQYAMVTLAAKPKKVPIIKPTAKPSPKPSAKPVVKPQGYTGLIIDASGLTVQPAMSPTVVTDEQQVYIGNFELDIDRVIAEGIIAYHRSLNSVQRAGSNPLVVKATGTSESGVDFVISAEDAAKIQAEDAKTGFLSKLNVAVVM</sequence>
<evidence type="ECO:0000256" key="1">
    <source>
        <dbReference type="SAM" id="SignalP"/>
    </source>
</evidence>
<name>A0A2M7G3R9_9BACT</name>
<gene>
    <name evidence="2" type="ORF">COW36_12205</name>
</gene>
<dbReference type="AlphaFoldDB" id="A0A2M7G3R9"/>
<reference evidence="2 3" key="1">
    <citation type="submission" date="2017-09" db="EMBL/GenBank/DDBJ databases">
        <title>Depth-based differentiation of microbial function through sediment-hosted aquifers and enrichment of novel symbionts in the deep terrestrial subsurface.</title>
        <authorList>
            <person name="Probst A.J."/>
            <person name="Ladd B."/>
            <person name="Jarett J.K."/>
            <person name="Geller-Mcgrath D.E."/>
            <person name="Sieber C.M."/>
            <person name="Emerson J.B."/>
            <person name="Anantharaman K."/>
            <person name="Thomas B.C."/>
            <person name="Malmstrom R."/>
            <person name="Stieglmeier M."/>
            <person name="Klingl A."/>
            <person name="Woyke T."/>
            <person name="Ryan C.M."/>
            <person name="Banfield J.F."/>
        </authorList>
    </citation>
    <scope>NUCLEOTIDE SEQUENCE [LARGE SCALE GENOMIC DNA]</scope>
    <source>
        <strain evidence="2">CG17_big_fil_post_rev_8_21_14_2_50_48_46</strain>
    </source>
</reference>
<evidence type="ECO:0008006" key="4">
    <source>
        <dbReference type="Google" id="ProtNLM"/>
    </source>
</evidence>
<dbReference type="EMBL" id="PFFQ01000037">
    <property type="protein sequence ID" value="PIW16522.1"/>
    <property type="molecule type" value="Genomic_DNA"/>
</dbReference>
<feature type="signal peptide" evidence="1">
    <location>
        <begin position="1"/>
        <end position="29"/>
    </location>
</feature>
<protein>
    <recommendedName>
        <fullName evidence="4">LPP20 lipoprotein</fullName>
    </recommendedName>
</protein>